<name>A0ABS8PQ57_9BACT</name>
<dbReference type="RefSeq" id="WP_231004236.1">
    <property type="nucleotide sequence ID" value="NZ_JAJNEC010000005.1"/>
</dbReference>
<dbReference type="EMBL" id="JAJNEC010000005">
    <property type="protein sequence ID" value="MCD2422965.1"/>
    <property type="molecule type" value="Genomic_DNA"/>
</dbReference>
<organism evidence="1 2">
    <name type="scientific">Niabella pedocola</name>
    <dbReference type="NCBI Taxonomy" id="1752077"/>
    <lineage>
        <taxon>Bacteria</taxon>
        <taxon>Pseudomonadati</taxon>
        <taxon>Bacteroidota</taxon>
        <taxon>Chitinophagia</taxon>
        <taxon>Chitinophagales</taxon>
        <taxon>Chitinophagaceae</taxon>
        <taxon>Niabella</taxon>
    </lineage>
</organism>
<dbReference type="Proteomes" id="UP001199816">
    <property type="component" value="Unassembled WGS sequence"/>
</dbReference>
<accession>A0ABS8PQ57</accession>
<reference evidence="1 2" key="1">
    <citation type="submission" date="2021-11" db="EMBL/GenBank/DDBJ databases">
        <title>Genomic of Niabella pedocola.</title>
        <authorList>
            <person name="Wu T."/>
        </authorList>
    </citation>
    <scope>NUCLEOTIDE SEQUENCE [LARGE SCALE GENOMIC DNA]</scope>
    <source>
        <strain evidence="1 2">JCM 31011</strain>
    </source>
</reference>
<keyword evidence="2" id="KW-1185">Reference proteome</keyword>
<dbReference type="SUPFAM" id="SSF55961">
    <property type="entry name" value="Bet v1-like"/>
    <property type="match status" value="1"/>
</dbReference>
<sequence length="156" mass="18053">MKLHTTWKFEATPAQLWPLLFYSKMDEQKPCYFLLGLPKPVECRLAEGKGGVGATRECISDKGLIRQTILEWVPEEKLRFEMRETSIYFGPCVDAIVETFVLNPVHKKETTITRTTEFTLKPGARLWVSLPMWVGLKSIHRYVFRNWKNILIAGHG</sequence>
<comment type="caution">
    <text evidence="1">The sequence shown here is derived from an EMBL/GenBank/DDBJ whole genome shotgun (WGS) entry which is preliminary data.</text>
</comment>
<proteinExistence type="predicted"/>
<evidence type="ECO:0000313" key="1">
    <source>
        <dbReference type="EMBL" id="MCD2422965.1"/>
    </source>
</evidence>
<dbReference type="InterPro" id="IPR023393">
    <property type="entry name" value="START-like_dom_sf"/>
</dbReference>
<protein>
    <recommendedName>
        <fullName evidence="3">SRPBCC family protein</fullName>
    </recommendedName>
</protein>
<gene>
    <name evidence="1" type="ORF">LQ567_09345</name>
</gene>
<evidence type="ECO:0008006" key="3">
    <source>
        <dbReference type="Google" id="ProtNLM"/>
    </source>
</evidence>
<dbReference type="Gene3D" id="3.30.530.20">
    <property type="match status" value="1"/>
</dbReference>
<evidence type="ECO:0000313" key="2">
    <source>
        <dbReference type="Proteomes" id="UP001199816"/>
    </source>
</evidence>